<keyword evidence="4 5" id="KW-0012">Acyltransferase</keyword>
<dbReference type="Pfam" id="PF12464">
    <property type="entry name" value="Mac"/>
    <property type="match status" value="1"/>
</dbReference>
<evidence type="ECO:0000256" key="3">
    <source>
        <dbReference type="ARBA" id="ARBA00022737"/>
    </source>
</evidence>
<evidence type="ECO:0000256" key="5">
    <source>
        <dbReference type="RuleBase" id="RU367021"/>
    </source>
</evidence>
<dbReference type="GO" id="GO:0016746">
    <property type="term" value="F:acyltransferase activity"/>
    <property type="evidence" value="ECO:0007669"/>
    <property type="project" value="UniProtKB-KW"/>
</dbReference>
<dbReference type="InterPro" id="IPR024688">
    <property type="entry name" value="Mac_dom"/>
</dbReference>
<comment type="caution">
    <text evidence="7">The sequence shown here is derived from an EMBL/GenBank/DDBJ whole genome shotgun (WGS) entry which is preliminary data.</text>
</comment>
<evidence type="ECO:0000259" key="6">
    <source>
        <dbReference type="SMART" id="SM01266"/>
    </source>
</evidence>
<reference evidence="8" key="1">
    <citation type="journal article" date="2019" name="Int. J. Syst. Evol. Microbiol.">
        <title>The Global Catalogue of Microorganisms (GCM) 10K type strain sequencing project: providing services to taxonomists for standard genome sequencing and annotation.</title>
        <authorList>
            <consortium name="The Broad Institute Genomics Platform"/>
            <consortium name="The Broad Institute Genome Sequencing Center for Infectious Disease"/>
            <person name="Wu L."/>
            <person name="Ma J."/>
        </authorList>
    </citation>
    <scope>NUCLEOTIDE SEQUENCE [LARGE SCALE GENOMIC DNA]</scope>
    <source>
        <strain evidence="8">NCAIM B.01391</strain>
    </source>
</reference>
<organism evidence="7 8">
    <name type="scientific">Bosea eneae</name>
    <dbReference type="NCBI Taxonomy" id="151454"/>
    <lineage>
        <taxon>Bacteria</taxon>
        <taxon>Pseudomonadati</taxon>
        <taxon>Pseudomonadota</taxon>
        <taxon>Alphaproteobacteria</taxon>
        <taxon>Hyphomicrobiales</taxon>
        <taxon>Boseaceae</taxon>
        <taxon>Bosea</taxon>
    </lineage>
</organism>
<name>A0ABW0IYK0_9HYPH</name>
<dbReference type="InterPro" id="IPR001451">
    <property type="entry name" value="Hexapep"/>
</dbReference>
<keyword evidence="3" id="KW-0677">Repeat</keyword>
<dbReference type="EMBL" id="JBHSLW010000076">
    <property type="protein sequence ID" value="MFC5423391.1"/>
    <property type="molecule type" value="Genomic_DNA"/>
</dbReference>
<proteinExistence type="inferred from homology"/>
<dbReference type="Pfam" id="PF00132">
    <property type="entry name" value="Hexapep"/>
    <property type="match status" value="1"/>
</dbReference>
<dbReference type="PANTHER" id="PTHR43017">
    <property type="entry name" value="GALACTOSIDE O-ACETYLTRANSFERASE"/>
    <property type="match status" value="1"/>
</dbReference>
<dbReference type="InterPro" id="IPR018357">
    <property type="entry name" value="Hexapep_transf_CS"/>
</dbReference>
<dbReference type="PANTHER" id="PTHR43017:SF1">
    <property type="entry name" value="ACETYLTRANSFERASE YJL218W-RELATED"/>
    <property type="match status" value="1"/>
</dbReference>
<dbReference type="CDD" id="cd03357">
    <property type="entry name" value="LbH_MAT_GAT"/>
    <property type="match status" value="1"/>
</dbReference>
<evidence type="ECO:0000313" key="7">
    <source>
        <dbReference type="EMBL" id="MFC5423391.1"/>
    </source>
</evidence>
<dbReference type="SMART" id="SM01266">
    <property type="entry name" value="Mac"/>
    <property type="match status" value="1"/>
</dbReference>
<dbReference type="PROSITE" id="PS00101">
    <property type="entry name" value="HEXAPEP_TRANSFERASES"/>
    <property type="match status" value="1"/>
</dbReference>
<protein>
    <recommendedName>
        <fullName evidence="5">Acetyltransferase</fullName>
        <ecNumber evidence="5">2.3.1.-</ecNumber>
    </recommendedName>
</protein>
<comment type="similarity">
    <text evidence="1 5">Belongs to the transferase hexapeptide repeat family.</text>
</comment>
<dbReference type="Proteomes" id="UP001596053">
    <property type="component" value="Unassembled WGS sequence"/>
</dbReference>
<keyword evidence="2 5" id="KW-0808">Transferase</keyword>
<sequence>MTLEDQRALMLSGRMYDDLTPELIAARARAVGLTDAYNRSFGQPQAEREALLRAFLRDVGPGAHFEPNVRCEFGFNISIGHSFYANFDCVMLDGGEITIGDHVLLGPRVGIYTSNHAIDPAERVAGGCYARPVTIGDRVWVGGGVQIMQGVSIGDDAIIGAGSVVTRDVPAGVIAAGVPCKVLRAITEADRTGFRSTRPQILSGCPQPSS</sequence>
<keyword evidence="8" id="KW-1185">Reference proteome</keyword>
<evidence type="ECO:0000313" key="8">
    <source>
        <dbReference type="Proteomes" id="UP001596053"/>
    </source>
</evidence>
<evidence type="ECO:0000256" key="1">
    <source>
        <dbReference type="ARBA" id="ARBA00007274"/>
    </source>
</evidence>
<evidence type="ECO:0000256" key="2">
    <source>
        <dbReference type="ARBA" id="ARBA00022679"/>
    </source>
</evidence>
<dbReference type="InterPro" id="IPR011004">
    <property type="entry name" value="Trimer_LpxA-like_sf"/>
</dbReference>
<dbReference type="EC" id="2.3.1.-" evidence="5"/>
<feature type="domain" description="Maltose/galactoside acetyltransferase" evidence="6">
    <location>
        <begin position="7"/>
        <end position="61"/>
    </location>
</feature>
<dbReference type="InterPro" id="IPR039369">
    <property type="entry name" value="LacA-like"/>
</dbReference>
<evidence type="ECO:0000256" key="4">
    <source>
        <dbReference type="ARBA" id="ARBA00023315"/>
    </source>
</evidence>
<dbReference type="SUPFAM" id="SSF51161">
    <property type="entry name" value="Trimeric LpxA-like enzymes"/>
    <property type="match status" value="1"/>
</dbReference>
<dbReference type="RefSeq" id="WP_377801540.1">
    <property type="nucleotide sequence ID" value="NZ_JBHSLW010000076.1"/>
</dbReference>
<gene>
    <name evidence="7" type="ORF">ACFPOB_28000</name>
</gene>
<accession>A0ABW0IYK0</accession>
<dbReference type="Gene3D" id="2.160.10.10">
    <property type="entry name" value="Hexapeptide repeat proteins"/>
    <property type="match status" value="1"/>
</dbReference>